<organism evidence="1">
    <name type="scientific">Anguilla anguilla</name>
    <name type="common">European freshwater eel</name>
    <name type="synonym">Muraena anguilla</name>
    <dbReference type="NCBI Taxonomy" id="7936"/>
    <lineage>
        <taxon>Eukaryota</taxon>
        <taxon>Metazoa</taxon>
        <taxon>Chordata</taxon>
        <taxon>Craniata</taxon>
        <taxon>Vertebrata</taxon>
        <taxon>Euteleostomi</taxon>
        <taxon>Actinopterygii</taxon>
        <taxon>Neopterygii</taxon>
        <taxon>Teleostei</taxon>
        <taxon>Anguilliformes</taxon>
        <taxon>Anguillidae</taxon>
        <taxon>Anguilla</taxon>
    </lineage>
</organism>
<dbReference type="EMBL" id="GBXM01102424">
    <property type="protein sequence ID" value="JAH06153.1"/>
    <property type="molecule type" value="Transcribed_RNA"/>
</dbReference>
<protein>
    <submittedName>
        <fullName evidence="1">Uncharacterized protein</fullName>
    </submittedName>
</protein>
<proteinExistence type="predicted"/>
<sequence>MLRHTLASRGFKMHNFSVVQTDIHSCQKTRNQPTVPSIISISYVINIIFFEQQKVLCTLTQCIVYGHQTVFGL</sequence>
<reference evidence="1" key="2">
    <citation type="journal article" date="2015" name="Fish Shellfish Immunol.">
        <title>Early steps in the European eel (Anguilla anguilla)-Vibrio vulnificus interaction in the gills: Role of the RtxA13 toxin.</title>
        <authorList>
            <person name="Callol A."/>
            <person name="Pajuelo D."/>
            <person name="Ebbesson L."/>
            <person name="Teles M."/>
            <person name="MacKenzie S."/>
            <person name="Amaro C."/>
        </authorList>
    </citation>
    <scope>NUCLEOTIDE SEQUENCE</scope>
</reference>
<evidence type="ECO:0000313" key="1">
    <source>
        <dbReference type="EMBL" id="JAH06153.1"/>
    </source>
</evidence>
<name>A0A0E9PQL3_ANGAN</name>
<accession>A0A0E9PQL3</accession>
<reference evidence="1" key="1">
    <citation type="submission" date="2014-11" db="EMBL/GenBank/DDBJ databases">
        <authorList>
            <person name="Amaro Gonzalez C."/>
        </authorList>
    </citation>
    <scope>NUCLEOTIDE SEQUENCE</scope>
</reference>
<dbReference type="AlphaFoldDB" id="A0A0E9PQL3"/>